<dbReference type="SUPFAM" id="SSF52954">
    <property type="entry name" value="Class II aaRS ABD-related"/>
    <property type="match status" value="1"/>
</dbReference>
<evidence type="ECO:0000313" key="11">
    <source>
        <dbReference type="EMBL" id="KAK5044603.1"/>
    </source>
</evidence>
<proteinExistence type="inferred from homology"/>
<dbReference type="PANTHER" id="PTHR42753:SF2">
    <property type="entry name" value="PROLINE--TRNA LIGASE"/>
    <property type="match status" value="1"/>
</dbReference>
<keyword evidence="12" id="KW-1185">Reference proteome</keyword>
<dbReference type="GO" id="GO:0004827">
    <property type="term" value="F:proline-tRNA ligase activity"/>
    <property type="evidence" value="ECO:0007669"/>
    <property type="project" value="UniProtKB-EC"/>
</dbReference>
<accession>A0AAV9MW81</accession>
<dbReference type="InterPro" id="IPR045864">
    <property type="entry name" value="aa-tRNA-synth_II/BPL/LPL"/>
</dbReference>
<feature type="domain" description="Aminoacyl-transfer RNA synthetases class-II family profile" evidence="10">
    <location>
        <begin position="79"/>
        <end position="505"/>
    </location>
</feature>
<dbReference type="EMBL" id="JAVRRD010000046">
    <property type="protein sequence ID" value="KAK5044603.1"/>
    <property type="molecule type" value="Genomic_DNA"/>
</dbReference>
<keyword evidence="5" id="KW-0067">ATP-binding</keyword>
<dbReference type="InterPro" id="IPR002316">
    <property type="entry name" value="Pro-tRNA-ligase_IIa"/>
</dbReference>
<dbReference type="InterPro" id="IPR004500">
    <property type="entry name" value="Pro-tRNA-synth_IIa_bac-type"/>
</dbReference>
<dbReference type="GeneID" id="89978773"/>
<keyword evidence="3" id="KW-0436">Ligase</keyword>
<keyword evidence="7" id="KW-0030">Aminoacyl-tRNA synthetase</keyword>
<dbReference type="Pfam" id="PF00587">
    <property type="entry name" value="tRNA-synt_2b"/>
    <property type="match status" value="1"/>
</dbReference>
<dbReference type="PROSITE" id="PS50862">
    <property type="entry name" value="AA_TRNA_LIGASE_II"/>
    <property type="match status" value="1"/>
</dbReference>
<dbReference type="InterPro" id="IPR036621">
    <property type="entry name" value="Anticodon-bd_dom_sf"/>
</dbReference>
<evidence type="ECO:0000259" key="10">
    <source>
        <dbReference type="PROSITE" id="PS50862"/>
    </source>
</evidence>
<evidence type="ECO:0000256" key="9">
    <source>
        <dbReference type="ARBA" id="ARBA00047671"/>
    </source>
</evidence>
<comment type="caution">
    <text evidence="11">The sequence shown here is derived from an EMBL/GenBank/DDBJ whole genome shotgun (WGS) entry which is preliminary data.</text>
</comment>
<reference evidence="11 12" key="1">
    <citation type="submission" date="2023-08" db="EMBL/GenBank/DDBJ databases">
        <title>Black Yeasts Isolated from many extreme environments.</title>
        <authorList>
            <person name="Coleine C."/>
            <person name="Stajich J.E."/>
            <person name="Selbmann L."/>
        </authorList>
    </citation>
    <scope>NUCLEOTIDE SEQUENCE [LARGE SCALE GENOMIC DNA]</scope>
    <source>
        <strain evidence="11 12">CCFEE 5792</strain>
    </source>
</reference>
<comment type="catalytic activity">
    <reaction evidence="9">
        <text>tRNA(Pro) + L-proline + ATP = L-prolyl-tRNA(Pro) + AMP + diphosphate</text>
        <dbReference type="Rhea" id="RHEA:14305"/>
        <dbReference type="Rhea" id="RHEA-COMP:9700"/>
        <dbReference type="Rhea" id="RHEA-COMP:9702"/>
        <dbReference type="ChEBI" id="CHEBI:30616"/>
        <dbReference type="ChEBI" id="CHEBI:33019"/>
        <dbReference type="ChEBI" id="CHEBI:60039"/>
        <dbReference type="ChEBI" id="CHEBI:78442"/>
        <dbReference type="ChEBI" id="CHEBI:78532"/>
        <dbReference type="ChEBI" id="CHEBI:456215"/>
        <dbReference type="EC" id="6.1.1.15"/>
    </reaction>
</comment>
<keyword evidence="6" id="KW-0648">Protein biosynthesis</keyword>
<dbReference type="PRINTS" id="PR01046">
    <property type="entry name" value="TRNASYNTHPRO"/>
</dbReference>
<protein>
    <recommendedName>
        <fullName evidence="2">proline--tRNA ligase</fullName>
        <ecNumber evidence="2">6.1.1.15</ecNumber>
    </recommendedName>
    <alternativeName>
        <fullName evidence="8">Prolyl-tRNA synthetase</fullName>
    </alternativeName>
</protein>
<gene>
    <name evidence="11" type="ORF">LTR84_010617</name>
</gene>
<dbReference type="Pfam" id="PF03129">
    <property type="entry name" value="HGTP_anticodon"/>
    <property type="match status" value="1"/>
</dbReference>
<name>A0AAV9MW81_9EURO</name>
<dbReference type="AlphaFoldDB" id="A0AAV9MW81"/>
<dbReference type="InterPro" id="IPR002314">
    <property type="entry name" value="aa-tRNA-synt_IIb"/>
</dbReference>
<dbReference type="PANTHER" id="PTHR42753">
    <property type="entry name" value="MITOCHONDRIAL RIBOSOME PROTEIN L39/PROLYL-TRNA LIGASE FAMILY MEMBER"/>
    <property type="match status" value="1"/>
</dbReference>
<evidence type="ECO:0000256" key="4">
    <source>
        <dbReference type="ARBA" id="ARBA00022741"/>
    </source>
</evidence>
<sequence length="608" mass="68485">MPSHLAGGASHRSANRLLCRGRLNIRHSHVDSRQRISKIWIPPVKLNQQAVVNDATTLLTKAGYVSQAYAGIFHMLPLGLRVQEKLERLIDKHMKLVSASKVALSSISSQELWRKSKRLGKSSELFKFKDRKDTAMLLSPTHEEEITTLVSQFVQSPKQLPVRVYQIGRKYRDERRPRGGLLRGREFTMKDLYTFDPTLADAHKTYDQVRAAYRSFLNELTIPYIEAQADSGDMGGDLSHEYHFPNDAGEDTVITCTSCDIARNEEYVSRNTFPPTRIECIPETNESPLGARVVQEDYLGQRGTDLVRAFAQRPIEGESARDAPQEWINSYAVKAVLKDALDVDTGVEEAAEKFASSHRSSVGVDQTQAADMHRIFYVLDQTVSPHEIQTVLAADVRQYPNGVEFFIVDSKPNDTAQIDLLRLRDGNNCPECKEGKLKMHKAIEIGHTFHLGRRYSSVLDFKIREDHEKNSPLTPVEMGCHGIGVTRLIAAVASCLKDEKGLNWPKVIAPFEAIILRSDEFKEPAEQLYDELSSSEHGVVDAVLDDRDVSLPYKMKDADMIGYPVLIILGKAFSKEGLVEIQCRRLKIKEKVARDQVTSFVQDVLARL</sequence>
<dbReference type="EC" id="6.1.1.15" evidence="2"/>
<dbReference type="NCBIfam" id="TIGR00409">
    <property type="entry name" value="proS_fam_II"/>
    <property type="match status" value="1"/>
</dbReference>
<dbReference type="GO" id="GO:0005739">
    <property type="term" value="C:mitochondrion"/>
    <property type="evidence" value="ECO:0007669"/>
    <property type="project" value="TreeGrafter"/>
</dbReference>
<dbReference type="InterPro" id="IPR004154">
    <property type="entry name" value="Anticodon-bd"/>
</dbReference>
<organism evidence="11 12">
    <name type="scientific">Exophiala bonariae</name>
    <dbReference type="NCBI Taxonomy" id="1690606"/>
    <lineage>
        <taxon>Eukaryota</taxon>
        <taxon>Fungi</taxon>
        <taxon>Dikarya</taxon>
        <taxon>Ascomycota</taxon>
        <taxon>Pezizomycotina</taxon>
        <taxon>Eurotiomycetes</taxon>
        <taxon>Chaetothyriomycetidae</taxon>
        <taxon>Chaetothyriales</taxon>
        <taxon>Herpotrichiellaceae</taxon>
        <taxon>Exophiala</taxon>
    </lineage>
</organism>
<dbReference type="InterPro" id="IPR050062">
    <property type="entry name" value="Pro-tRNA_synthetase"/>
</dbReference>
<dbReference type="GO" id="GO:0005524">
    <property type="term" value="F:ATP binding"/>
    <property type="evidence" value="ECO:0007669"/>
    <property type="project" value="UniProtKB-KW"/>
</dbReference>
<dbReference type="SUPFAM" id="SSF55681">
    <property type="entry name" value="Class II aaRS and biotin synthetases"/>
    <property type="match status" value="1"/>
</dbReference>
<dbReference type="Proteomes" id="UP001358417">
    <property type="component" value="Unassembled WGS sequence"/>
</dbReference>
<evidence type="ECO:0000256" key="2">
    <source>
        <dbReference type="ARBA" id="ARBA00012831"/>
    </source>
</evidence>
<dbReference type="InterPro" id="IPR006195">
    <property type="entry name" value="aa-tRNA-synth_II"/>
</dbReference>
<evidence type="ECO:0000256" key="8">
    <source>
        <dbReference type="ARBA" id="ARBA00029731"/>
    </source>
</evidence>
<dbReference type="Gene3D" id="3.30.930.10">
    <property type="entry name" value="Bira Bifunctional Protein, Domain 2"/>
    <property type="match status" value="2"/>
</dbReference>
<dbReference type="Gene3D" id="3.40.50.800">
    <property type="entry name" value="Anticodon-binding domain"/>
    <property type="match status" value="1"/>
</dbReference>
<evidence type="ECO:0000256" key="6">
    <source>
        <dbReference type="ARBA" id="ARBA00022917"/>
    </source>
</evidence>
<evidence type="ECO:0000256" key="5">
    <source>
        <dbReference type="ARBA" id="ARBA00022840"/>
    </source>
</evidence>
<dbReference type="GO" id="GO:0006433">
    <property type="term" value="P:prolyl-tRNA aminoacylation"/>
    <property type="evidence" value="ECO:0007669"/>
    <property type="project" value="InterPro"/>
</dbReference>
<evidence type="ECO:0000256" key="3">
    <source>
        <dbReference type="ARBA" id="ARBA00022598"/>
    </source>
</evidence>
<evidence type="ECO:0000313" key="12">
    <source>
        <dbReference type="Proteomes" id="UP001358417"/>
    </source>
</evidence>
<evidence type="ECO:0000256" key="1">
    <source>
        <dbReference type="ARBA" id="ARBA00008226"/>
    </source>
</evidence>
<comment type="similarity">
    <text evidence="1">Belongs to the class-II aminoacyl-tRNA synthetase family.</text>
</comment>
<dbReference type="RefSeq" id="XP_064700259.1">
    <property type="nucleotide sequence ID" value="XM_064854152.1"/>
</dbReference>
<evidence type="ECO:0000256" key="7">
    <source>
        <dbReference type="ARBA" id="ARBA00023146"/>
    </source>
</evidence>
<keyword evidence="4" id="KW-0547">Nucleotide-binding</keyword>